<comment type="caution">
    <text evidence="1">The sequence shown here is derived from an EMBL/GenBank/DDBJ whole genome shotgun (WGS) entry which is preliminary data.</text>
</comment>
<dbReference type="Proteomes" id="UP001490365">
    <property type="component" value="Unassembled WGS sequence"/>
</dbReference>
<reference evidence="1 2" key="1">
    <citation type="submission" date="2024-06" db="EMBL/GenBank/DDBJ databases">
        <title>The Natural Products Discovery Center: Release of the First 8490 Sequenced Strains for Exploring Actinobacteria Biosynthetic Diversity.</title>
        <authorList>
            <person name="Kalkreuter E."/>
            <person name="Kautsar S.A."/>
            <person name="Yang D."/>
            <person name="Bader C.D."/>
            <person name="Teijaro C.N."/>
            <person name="Fluegel L."/>
            <person name="Davis C.M."/>
            <person name="Simpson J.R."/>
            <person name="Lauterbach L."/>
            <person name="Steele A.D."/>
            <person name="Gui C."/>
            <person name="Meng S."/>
            <person name="Li G."/>
            <person name="Viehrig K."/>
            <person name="Ye F."/>
            <person name="Su P."/>
            <person name="Kiefer A.F."/>
            <person name="Nichols A."/>
            <person name="Cepeda A.J."/>
            <person name="Yan W."/>
            <person name="Fan B."/>
            <person name="Jiang Y."/>
            <person name="Adhikari A."/>
            <person name="Zheng C.-J."/>
            <person name="Schuster L."/>
            <person name="Cowan T.M."/>
            <person name="Smanski M.J."/>
            <person name="Chevrette M.G."/>
            <person name="De Carvalho L.P.S."/>
            <person name="Shen B."/>
        </authorList>
    </citation>
    <scope>NUCLEOTIDE SEQUENCE [LARGE SCALE GENOMIC DNA]</scope>
    <source>
        <strain evidence="1 2">NPDC001694</strain>
    </source>
</reference>
<dbReference type="PANTHER" id="PTHR43167:SF1">
    <property type="entry name" value="PUTATIVE (AFU_ORTHOLOGUE AFUA_6G01830)-RELATED"/>
    <property type="match status" value="1"/>
</dbReference>
<dbReference type="Pfam" id="PF13578">
    <property type="entry name" value="Methyltransf_24"/>
    <property type="match status" value="1"/>
</dbReference>
<dbReference type="RefSeq" id="WP_351954862.1">
    <property type="nucleotide sequence ID" value="NZ_JBEOZM010000001.1"/>
</dbReference>
<sequence>MTLHGTGAYAGLSGLPPLVGRALDAARAQSFDYSCRPEQGRLLQVLAGGVGGRIGETGTGVGVGLAWLASGARAGVRLFSVEREPERARAAAGVFHDRPDVTVTCGDWRDIAAYGPFELLVLDGGGQGKVPGDPAADVERLLVPGGTVVVDDFTPAEQWPPRFGGDVDRARLHWLEHPALRSTEVRLAPDLSAVVGTRRW</sequence>
<protein>
    <submittedName>
        <fullName evidence="1">Class I SAM-dependent methyltransferase</fullName>
        <ecNumber evidence="1">2.1.1.-</ecNumber>
    </submittedName>
</protein>
<accession>A0ABV1T904</accession>
<evidence type="ECO:0000313" key="2">
    <source>
        <dbReference type="Proteomes" id="UP001490365"/>
    </source>
</evidence>
<dbReference type="SUPFAM" id="SSF53335">
    <property type="entry name" value="S-adenosyl-L-methionine-dependent methyltransferases"/>
    <property type="match status" value="1"/>
</dbReference>
<dbReference type="Gene3D" id="3.40.50.150">
    <property type="entry name" value="Vaccinia Virus protein VP39"/>
    <property type="match status" value="1"/>
</dbReference>
<organism evidence="1 2">
    <name type="scientific">Streptomyces sp. 900105755</name>
    <dbReference type="NCBI Taxonomy" id="3154389"/>
    <lineage>
        <taxon>Bacteria</taxon>
        <taxon>Bacillati</taxon>
        <taxon>Actinomycetota</taxon>
        <taxon>Actinomycetes</taxon>
        <taxon>Kitasatosporales</taxon>
        <taxon>Streptomycetaceae</taxon>
        <taxon>Streptomyces</taxon>
    </lineage>
</organism>
<gene>
    <name evidence="1" type="ORF">ABT211_02510</name>
</gene>
<keyword evidence="1" id="KW-0808">Transferase</keyword>
<dbReference type="EC" id="2.1.1.-" evidence="1"/>
<name>A0ABV1T904_9ACTN</name>
<proteinExistence type="predicted"/>
<dbReference type="GO" id="GO:0008168">
    <property type="term" value="F:methyltransferase activity"/>
    <property type="evidence" value="ECO:0007669"/>
    <property type="project" value="UniProtKB-KW"/>
</dbReference>
<keyword evidence="2" id="KW-1185">Reference proteome</keyword>
<evidence type="ECO:0000313" key="1">
    <source>
        <dbReference type="EMBL" id="MER6266164.1"/>
    </source>
</evidence>
<dbReference type="InterPro" id="IPR029063">
    <property type="entry name" value="SAM-dependent_MTases_sf"/>
</dbReference>
<dbReference type="EMBL" id="JBEOZM010000001">
    <property type="protein sequence ID" value="MER6266164.1"/>
    <property type="molecule type" value="Genomic_DNA"/>
</dbReference>
<keyword evidence="1" id="KW-0489">Methyltransferase</keyword>
<dbReference type="GO" id="GO:0032259">
    <property type="term" value="P:methylation"/>
    <property type="evidence" value="ECO:0007669"/>
    <property type="project" value="UniProtKB-KW"/>
</dbReference>
<dbReference type="PANTHER" id="PTHR43167">
    <property type="entry name" value="PUTATIVE (AFU_ORTHOLOGUE AFUA_6G01830)-RELATED"/>
    <property type="match status" value="1"/>
</dbReference>